<reference evidence="13" key="1">
    <citation type="submission" date="2011-02" db="EMBL/GenBank/DDBJ databases">
        <title>The complete genome of Planctomyces brasiliensis DSM 5305.</title>
        <authorList>
            <person name="Lucas S."/>
            <person name="Copeland A."/>
            <person name="Lapidus A."/>
            <person name="Bruce D."/>
            <person name="Goodwin L."/>
            <person name="Pitluck S."/>
            <person name="Kyrpides N."/>
            <person name="Mavromatis K."/>
            <person name="Pagani I."/>
            <person name="Ivanova N."/>
            <person name="Ovchinnikova G."/>
            <person name="Lu M."/>
            <person name="Detter J.C."/>
            <person name="Han C."/>
            <person name="Land M."/>
            <person name="Hauser L."/>
            <person name="Markowitz V."/>
            <person name="Cheng J.-F."/>
            <person name="Hugenholtz P."/>
            <person name="Woyke T."/>
            <person name="Wu D."/>
            <person name="Tindall B."/>
            <person name="Pomrenke H.G."/>
            <person name="Brambilla E."/>
            <person name="Klenk H.-P."/>
            <person name="Eisen J.A."/>
        </authorList>
    </citation>
    <scope>NUCLEOTIDE SEQUENCE [LARGE SCALE GENOMIC DNA]</scope>
    <source>
        <strain evidence="13">ATCC 49424 / DSM 5305 / JCM 21570 / NBRC 103401 / IFAM 1448</strain>
    </source>
</reference>
<evidence type="ECO:0000313" key="12">
    <source>
        <dbReference type="EMBL" id="ADY61547.1"/>
    </source>
</evidence>
<evidence type="ECO:0000256" key="9">
    <source>
        <dbReference type="SAM" id="Phobius"/>
    </source>
</evidence>
<feature type="transmembrane region" description="Helical" evidence="9">
    <location>
        <begin position="225"/>
        <end position="255"/>
    </location>
</feature>
<feature type="transmembrane region" description="Helical" evidence="9">
    <location>
        <begin position="329"/>
        <end position="347"/>
    </location>
</feature>
<dbReference type="AlphaFoldDB" id="F0SFU0"/>
<dbReference type="Gene3D" id="3.40.50.300">
    <property type="entry name" value="P-loop containing nucleotide triphosphate hydrolases"/>
    <property type="match status" value="1"/>
</dbReference>
<dbReference type="EMBL" id="CP002546">
    <property type="protein sequence ID" value="ADY61547.1"/>
    <property type="molecule type" value="Genomic_DNA"/>
</dbReference>
<dbReference type="GO" id="GO:0016887">
    <property type="term" value="F:ATP hydrolysis activity"/>
    <property type="evidence" value="ECO:0007669"/>
    <property type="project" value="InterPro"/>
</dbReference>
<feature type="domain" description="ABC transporter" evidence="10">
    <location>
        <begin position="428"/>
        <end position="669"/>
    </location>
</feature>
<dbReference type="GO" id="GO:0005886">
    <property type="term" value="C:plasma membrane"/>
    <property type="evidence" value="ECO:0007669"/>
    <property type="project" value="UniProtKB-SubCell"/>
</dbReference>
<evidence type="ECO:0000256" key="3">
    <source>
        <dbReference type="ARBA" id="ARBA00022475"/>
    </source>
</evidence>
<dbReference type="InterPro" id="IPR017871">
    <property type="entry name" value="ABC_transporter-like_CS"/>
</dbReference>
<evidence type="ECO:0000256" key="6">
    <source>
        <dbReference type="ARBA" id="ARBA00022840"/>
    </source>
</evidence>
<dbReference type="GO" id="GO:0015421">
    <property type="term" value="F:ABC-type oligopeptide transporter activity"/>
    <property type="evidence" value="ECO:0007669"/>
    <property type="project" value="TreeGrafter"/>
</dbReference>
<proteinExistence type="predicted"/>
<evidence type="ECO:0000256" key="4">
    <source>
        <dbReference type="ARBA" id="ARBA00022692"/>
    </source>
</evidence>
<keyword evidence="8 9" id="KW-0472">Membrane</keyword>
<evidence type="ECO:0000256" key="7">
    <source>
        <dbReference type="ARBA" id="ARBA00022989"/>
    </source>
</evidence>
<keyword evidence="13" id="KW-1185">Reference proteome</keyword>
<evidence type="ECO:0000256" key="2">
    <source>
        <dbReference type="ARBA" id="ARBA00022448"/>
    </source>
</evidence>
<dbReference type="PROSITE" id="PS50929">
    <property type="entry name" value="ABC_TM1F"/>
    <property type="match status" value="1"/>
</dbReference>
<evidence type="ECO:0000259" key="11">
    <source>
        <dbReference type="PROSITE" id="PS50929"/>
    </source>
</evidence>
<dbReference type="KEGG" id="pbs:Plabr_3970"/>
<feature type="transmembrane region" description="Helical" evidence="9">
    <location>
        <begin position="135"/>
        <end position="155"/>
    </location>
</feature>
<name>F0SFU0_RUBBR</name>
<keyword evidence="5" id="KW-0547">Nucleotide-binding</keyword>
<evidence type="ECO:0000313" key="13">
    <source>
        <dbReference type="Proteomes" id="UP000006860"/>
    </source>
</evidence>
<dbReference type="InterPro" id="IPR039421">
    <property type="entry name" value="Type_1_exporter"/>
</dbReference>
<dbReference type="FunFam" id="3.40.50.300:FF:000221">
    <property type="entry name" value="Multidrug ABC transporter ATP-binding protein"/>
    <property type="match status" value="1"/>
</dbReference>
<feature type="transmembrane region" description="Helical" evidence="9">
    <location>
        <begin position="20"/>
        <end position="43"/>
    </location>
</feature>
<dbReference type="Proteomes" id="UP000006860">
    <property type="component" value="Chromosome"/>
</dbReference>
<dbReference type="SUPFAM" id="SSF90123">
    <property type="entry name" value="ABC transporter transmembrane region"/>
    <property type="match status" value="1"/>
</dbReference>
<dbReference type="SUPFAM" id="SSF52540">
    <property type="entry name" value="P-loop containing nucleoside triphosphate hydrolases"/>
    <property type="match status" value="1"/>
</dbReference>
<dbReference type="PANTHER" id="PTHR43394:SF1">
    <property type="entry name" value="ATP-BINDING CASSETTE SUB-FAMILY B MEMBER 10, MITOCHONDRIAL"/>
    <property type="match status" value="1"/>
</dbReference>
<dbReference type="Pfam" id="PF00664">
    <property type="entry name" value="ABC_membrane"/>
    <property type="match status" value="1"/>
</dbReference>
<feature type="domain" description="ABC transmembrane type-1" evidence="11">
    <location>
        <begin position="128"/>
        <end position="394"/>
    </location>
</feature>
<dbReference type="InterPro" id="IPR003439">
    <property type="entry name" value="ABC_transporter-like_ATP-bd"/>
</dbReference>
<keyword evidence="7 9" id="KW-1133">Transmembrane helix</keyword>
<dbReference type="PROSITE" id="PS50893">
    <property type="entry name" value="ABC_TRANSPORTER_2"/>
    <property type="match status" value="1"/>
</dbReference>
<evidence type="ECO:0000256" key="5">
    <source>
        <dbReference type="ARBA" id="ARBA00022741"/>
    </source>
</evidence>
<dbReference type="CDD" id="cd18552">
    <property type="entry name" value="ABC_6TM_MsbA_like"/>
    <property type="match status" value="1"/>
</dbReference>
<dbReference type="InterPro" id="IPR011527">
    <property type="entry name" value="ABC1_TM_dom"/>
</dbReference>
<evidence type="ECO:0000256" key="1">
    <source>
        <dbReference type="ARBA" id="ARBA00004651"/>
    </source>
</evidence>
<accession>F0SFU0</accession>
<dbReference type="STRING" id="756272.Plabr_3970"/>
<dbReference type="Pfam" id="PF00005">
    <property type="entry name" value="ABC_tran"/>
    <property type="match status" value="1"/>
</dbReference>
<dbReference type="Gene3D" id="1.20.1560.10">
    <property type="entry name" value="ABC transporter type 1, transmembrane domain"/>
    <property type="match status" value="1"/>
</dbReference>
<keyword evidence="3" id="KW-1003">Cell membrane</keyword>
<dbReference type="RefSeq" id="WP_013630264.1">
    <property type="nucleotide sequence ID" value="NC_015174.1"/>
</dbReference>
<protein>
    <submittedName>
        <fullName evidence="12">Xenobiotic-transporting ATPase</fullName>
    </submittedName>
</protein>
<dbReference type="PROSITE" id="PS00211">
    <property type="entry name" value="ABC_TRANSPORTER_1"/>
    <property type="match status" value="1"/>
</dbReference>
<dbReference type="InterPro" id="IPR027417">
    <property type="entry name" value="P-loop_NTPase"/>
</dbReference>
<dbReference type="PANTHER" id="PTHR43394">
    <property type="entry name" value="ATP-DEPENDENT PERMEASE MDL1, MITOCHONDRIAL"/>
    <property type="match status" value="1"/>
</dbReference>
<organism evidence="12 13">
    <name type="scientific">Rubinisphaera brasiliensis (strain ATCC 49424 / DSM 5305 / JCM 21570 / IAM 15109 / NBRC 103401 / IFAM 1448)</name>
    <name type="common">Planctomyces brasiliensis</name>
    <dbReference type="NCBI Taxonomy" id="756272"/>
    <lineage>
        <taxon>Bacteria</taxon>
        <taxon>Pseudomonadati</taxon>
        <taxon>Planctomycetota</taxon>
        <taxon>Planctomycetia</taxon>
        <taxon>Planctomycetales</taxon>
        <taxon>Planctomycetaceae</taxon>
        <taxon>Rubinisphaera</taxon>
    </lineage>
</organism>
<keyword evidence="6" id="KW-0067">ATP-binding</keyword>
<dbReference type="InterPro" id="IPR036640">
    <property type="entry name" value="ABC1_TM_sf"/>
</dbReference>
<evidence type="ECO:0000256" key="8">
    <source>
        <dbReference type="ARBA" id="ARBA00023136"/>
    </source>
</evidence>
<gene>
    <name evidence="12" type="ordered locus">Plabr_3970</name>
</gene>
<dbReference type="eggNOG" id="COG1132">
    <property type="taxonomic scope" value="Bacteria"/>
</dbReference>
<comment type="subcellular location">
    <subcellularLocation>
        <location evidence="1">Cell membrane</location>
        <topology evidence="1">Multi-pass membrane protein</topology>
    </subcellularLocation>
</comment>
<dbReference type="GO" id="GO:0005524">
    <property type="term" value="F:ATP binding"/>
    <property type="evidence" value="ECO:0007669"/>
    <property type="project" value="UniProtKB-KW"/>
</dbReference>
<keyword evidence="4 9" id="KW-0812">Transmembrane</keyword>
<evidence type="ECO:0000259" key="10">
    <source>
        <dbReference type="PROSITE" id="PS50893"/>
    </source>
</evidence>
<sequence length="676" mass="76198">MSIIDGFQKIWPFVSRYKRLVVSSFVLAVLVGVLWGANLSLVFPVSNVLMQGNLQDYVATQIQDASAEIQAKESLIADIDEEIGSGELAESQRVRRLETRTEHVEQIALASHRLHWLEWTQAKIMPWIPEDQFNTVALFFGILFVATAIKGLFIFGQNMIVGSLVELVTIDVRKACLRKCLKLDYQTLSLEGTPTLMSRFTFDIQEMAGGLALLGGKMAREPFKAIACVSLAFMVNWRLTLLSMIFVPIMGYIFYRFGKLLKQASHRMMDSMSRIYHVLEETFNSMRVVIAFGNGRRHRQNFHEQNKKYYEKAMKIRTIDALTHPTVELMGIGAIFVTVLPCMYLLLRKTTTIGGIQLADTPPDVSTLILLYTFLVGTLDPVRKLSTIYSKLKRSVVAISRIDDFLNRDTLVVETENQRLLPRHHKQIEFQDVRFAYATKENRPRPDALRDVSLKIQHGECVVVVGENGSGKSTLVNLLPRYYDPDHGKVLIDDVDIQDVSLKTLRSQLGVVTQETMLFNATIYENIRYGNPQATRSEIEDAAVQAGVTQFIDQLPDGFDTMIGEKGAGLSGGQRQRIALARALVRQPSILILDEATSAIDSQSEYHIQQALKRYVGSCTTFIITHAVNRSLLDVATRIVVMHEGRLLAHGRHDQLIDTCPIYSNLYQAQVKQRAA</sequence>
<dbReference type="SMART" id="SM00382">
    <property type="entry name" value="AAA"/>
    <property type="match status" value="1"/>
</dbReference>
<dbReference type="HOGENOM" id="CLU_000604_84_3_0"/>
<keyword evidence="2" id="KW-0813">Transport</keyword>
<dbReference type="InterPro" id="IPR003593">
    <property type="entry name" value="AAA+_ATPase"/>
</dbReference>